<reference evidence="1 2" key="1">
    <citation type="submission" date="2016-03" db="EMBL/GenBank/DDBJ databases">
        <authorList>
            <consortium name="Pathogen Informatics"/>
        </authorList>
    </citation>
    <scope>NUCLEOTIDE SEQUENCE [LARGE SCALE GENOMIC DNA]</scope>
    <source>
        <strain evidence="2">e1527</strain>
    </source>
</reference>
<organism evidence="1 2">
    <name type="scientific">Enterobacter bugandensis</name>
    <dbReference type="NCBI Taxonomy" id="881260"/>
    <lineage>
        <taxon>Bacteria</taxon>
        <taxon>Pseudomonadati</taxon>
        <taxon>Pseudomonadota</taxon>
        <taxon>Gammaproteobacteria</taxon>
        <taxon>Enterobacterales</taxon>
        <taxon>Enterobacteriaceae</taxon>
        <taxon>Enterobacter</taxon>
    </lineage>
</organism>
<comment type="caution">
    <text evidence="1">The sequence shown here is derived from an EMBL/GenBank/DDBJ whole genome shotgun (WGS) entry which is preliminary data.</text>
</comment>
<accession>A0A822WVV4</accession>
<dbReference type="EMBL" id="FJZI01000007">
    <property type="protein sequence ID" value="CZX80585.1"/>
    <property type="molecule type" value="Genomic_DNA"/>
</dbReference>
<proteinExistence type="predicted"/>
<name>A0A822WVV4_9ENTR</name>
<protein>
    <submittedName>
        <fullName evidence="1">Uncharacterized protein</fullName>
    </submittedName>
</protein>
<dbReference type="Proteomes" id="UP000076063">
    <property type="component" value="Unassembled WGS sequence"/>
</dbReference>
<sequence length="81" mass="9782">MRAFLIQQGWKPQQFAQPLFDAWLGRNDAVTTQIYEFALEIWHYLSWEHFLKYIRNLGVYYGTAWAYYDHLLYEKPSTTGN</sequence>
<evidence type="ECO:0000313" key="1">
    <source>
        <dbReference type="EMBL" id="CZX80585.1"/>
    </source>
</evidence>
<evidence type="ECO:0000313" key="2">
    <source>
        <dbReference type="Proteomes" id="UP000076063"/>
    </source>
</evidence>
<gene>
    <name evidence="1" type="ORF">SAMEA2273372_03219</name>
</gene>
<dbReference type="AlphaFoldDB" id="A0A822WVV4"/>